<feature type="region of interest" description="Disordered" evidence="22">
    <location>
        <begin position="1200"/>
        <end position="1237"/>
    </location>
</feature>
<dbReference type="GO" id="GO:0007399">
    <property type="term" value="P:nervous system development"/>
    <property type="evidence" value="ECO:0007669"/>
    <property type="project" value="UniProtKB-KW"/>
</dbReference>
<keyword evidence="15" id="KW-1015">Disulfide bond</keyword>
<dbReference type="InterPro" id="IPR003598">
    <property type="entry name" value="Ig_sub2"/>
</dbReference>
<feature type="region of interest" description="Disordered" evidence="22">
    <location>
        <begin position="107"/>
        <end position="152"/>
    </location>
</feature>
<feature type="compositionally biased region" description="Polar residues" evidence="22">
    <location>
        <begin position="2681"/>
        <end position="2692"/>
    </location>
</feature>
<dbReference type="PANTHER" id="PTHR14222">
    <property type="entry name" value="CONDENSIN"/>
    <property type="match status" value="1"/>
</dbReference>
<protein>
    <submittedName>
        <fullName evidence="26">TUTLB protein</fullName>
    </submittedName>
</protein>
<dbReference type="PROSITE" id="PS50835">
    <property type="entry name" value="IG_LIKE"/>
    <property type="match status" value="5"/>
</dbReference>
<dbReference type="Proteomes" id="UP000886611">
    <property type="component" value="Unassembled WGS sequence"/>
</dbReference>
<dbReference type="GO" id="GO:0000796">
    <property type="term" value="C:condensin complex"/>
    <property type="evidence" value="ECO:0007669"/>
    <property type="project" value="TreeGrafter"/>
</dbReference>
<comment type="subcellular location">
    <subcellularLocation>
        <location evidence="2">Cell membrane</location>
        <topology evidence="2">Single-pass membrane protein</topology>
    </subcellularLocation>
    <subcellularLocation>
        <location evidence="1">Nucleus</location>
    </subcellularLocation>
    <subcellularLocation>
        <location evidence="20">Synapse</location>
    </subcellularLocation>
</comment>
<evidence type="ECO:0000313" key="27">
    <source>
        <dbReference type="Proteomes" id="UP000886611"/>
    </source>
</evidence>
<feature type="domain" description="Ig-like" evidence="24">
    <location>
        <begin position="1332"/>
        <end position="1409"/>
    </location>
</feature>
<dbReference type="FunFam" id="2.60.40.10:FF:000226">
    <property type="entry name" value="protein turtle homolog B"/>
    <property type="match status" value="1"/>
</dbReference>
<keyword evidence="3" id="KW-1003">Cell membrane</keyword>
<evidence type="ECO:0000256" key="10">
    <source>
        <dbReference type="ARBA" id="ARBA00022902"/>
    </source>
</evidence>
<dbReference type="FunFam" id="2.60.40.10:FF:000321">
    <property type="entry name" value="protein turtle homolog B isoform X2"/>
    <property type="match status" value="1"/>
</dbReference>
<keyword evidence="16" id="KW-0325">Glycoprotein</keyword>
<feature type="region of interest" description="Disordered" evidence="22">
    <location>
        <begin position="2465"/>
        <end position="2485"/>
    </location>
</feature>
<feature type="region of interest" description="Disordered" evidence="22">
    <location>
        <begin position="2056"/>
        <end position="2113"/>
    </location>
</feature>
<dbReference type="FunFam" id="1.25.10.10:FF:000345">
    <property type="entry name" value="Condensin-2 complex subunit D3"/>
    <property type="match status" value="1"/>
</dbReference>
<dbReference type="Pfam" id="PF13895">
    <property type="entry name" value="Ig_2"/>
    <property type="match status" value="1"/>
</dbReference>
<dbReference type="InterPro" id="IPR016024">
    <property type="entry name" value="ARM-type_fold"/>
</dbReference>
<evidence type="ECO:0000256" key="3">
    <source>
        <dbReference type="ARBA" id="ARBA00022475"/>
    </source>
</evidence>
<dbReference type="InterPro" id="IPR013783">
    <property type="entry name" value="Ig-like_fold"/>
</dbReference>
<dbReference type="InterPro" id="IPR003961">
    <property type="entry name" value="FN3_dom"/>
</dbReference>
<dbReference type="InterPro" id="IPR003599">
    <property type="entry name" value="Ig_sub"/>
</dbReference>
<evidence type="ECO:0000256" key="16">
    <source>
        <dbReference type="ARBA" id="ARBA00023180"/>
    </source>
</evidence>
<dbReference type="InterPro" id="IPR026971">
    <property type="entry name" value="CND1/NCAPD3"/>
</dbReference>
<dbReference type="SMART" id="SM00408">
    <property type="entry name" value="IGc2"/>
    <property type="match status" value="5"/>
</dbReference>
<comment type="similarity">
    <text evidence="21">Belongs to the immunoglobulin superfamily. Turtle family.</text>
</comment>
<dbReference type="EMBL" id="JAATIS010000147">
    <property type="protein sequence ID" value="KAG2470108.1"/>
    <property type="molecule type" value="Genomic_DNA"/>
</dbReference>
<evidence type="ECO:0000259" key="25">
    <source>
        <dbReference type="PROSITE" id="PS50853"/>
    </source>
</evidence>
<keyword evidence="12" id="KW-0770">Synapse</keyword>
<dbReference type="Gene3D" id="1.25.10.10">
    <property type="entry name" value="Leucine-rich Repeat Variant"/>
    <property type="match status" value="2"/>
</dbReference>
<evidence type="ECO:0000256" key="22">
    <source>
        <dbReference type="SAM" id="MobiDB-lite"/>
    </source>
</evidence>
<dbReference type="GO" id="GO:0010032">
    <property type="term" value="P:meiotic chromosome condensation"/>
    <property type="evidence" value="ECO:0007669"/>
    <property type="project" value="TreeGrafter"/>
</dbReference>
<reference evidence="26 27" key="1">
    <citation type="journal article" date="2021" name="Cell">
        <title>Tracing the genetic footprints of vertebrate landing in non-teleost ray-finned fishes.</title>
        <authorList>
            <person name="Bi X."/>
            <person name="Wang K."/>
            <person name="Yang L."/>
            <person name="Pan H."/>
            <person name="Jiang H."/>
            <person name="Wei Q."/>
            <person name="Fang M."/>
            <person name="Yu H."/>
            <person name="Zhu C."/>
            <person name="Cai Y."/>
            <person name="He Y."/>
            <person name="Gan X."/>
            <person name="Zeng H."/>
            <person name="Yu D."/>
            <person name="Zhu Y."/>
            <person name="Jiang H."/>
            <person name="Qiu Q."/>
            <person name="Yang H."/>
            <person name="Zhang Y.E."/>
            <person name="Wang W."/>
            <person name="Zhu M."/>
            <person name="He S."/>
            <person name="Zhang G."/>
        </authorList>
    </citation>
    <scope>NUCLEOTIDE SEQUENCE [LARGE SCALE GENOMIC DNA]</scope>
    <source>
        <strain evidence="26">Bchr_013</strain>
    </source>
</reference>
<dbReference type="GO" id="GO:0042393">
    <property type="term" value="F:histone binding"/>
    <property type="evidence" value="ECO:0007669"/>
    <property type="project" value="TreeGrafter"/>
</dbReference>
<feature type="compositionally biased region" description="Low complexity" evidence="22">
    <location>
        <begin position="2325"/>
        <end position="2337"/>
    </location>
</feature>
<evidence type="ECO:0000256" key="21">
    <source>
        <dbReference type="ARBA" id="ARBA00061549"/>
    </source>
</evidence>
<feature type="region of interest" description="Disordered" evidence="22">
    <location>
        <begin position="2512"/>
        <end position="2694"/>
    </location>
</feature>
<sequence length="2750" mass="308126">MARTPENVESVRLALLRSPSRSAWKHSFELDLSNRSSIWTQFTKNNIQSNALVALLYHFVQLVQKSSCSVEQRQYAMNAAGSVANRIFHPVMFDKCLDTLKKSWPQENVSRGKRKKDTVKSSQNKTKGRKRTKPRQEEMEIEEESEDEDQQGNMCFSPNDLLKIREEIFLLLKTLLRLLSKLSLKDKPQCIQHCLQILIEVTHYEPVISQLAFFADPDVNKMKTLPELCYHGLRVLCSSMHGEGDRTVRRVFHQMLYVILMMSGGDGGSPSLLSITQNVVSAREQAVKFVSHMAKEMKENIIPVMRILLQHICTKVTDKAEYRTYAAQALAKLLCELPSANYASFIEWLYNFSHNTKSQYRVFALDASMALLENPELEMNETVDPEHARFLKHKFLIEEIIFRRCSDKAPVVRSRALTCFAQCLEHIASMSVDGFQDVFQKSMEVMDILKVRATDEKVNVRKSALQVLTNILKFGIASCCPEDLSILQDRCRDPAVSVRKQALLCLTDLLLTHSTNSVVQKAWLSGVVPVVLDSETSVQEKALECLEQLILQHIRNYSIQFENDPHQKLAWDLLSLLSGENQDLCRYLSKAFAIWSKKERFSSSFINSLISHTETDHSSAAWMLLAKVAGSAPKLNYGKLLEAWDDIVSEKEVLSSTTCHILCVIGHIAKHLNDDTKSRLIDDIKKCILSFRAPLVVISAAVDSLHKLGKSESSEETQVTHLFTLGEAALLCPAKVDKRIFLLVQSILASNVNLDAGKLCLQHEELAKKCIPALARELEVCEEIPIRNNVIIVMCDLCVRYTTMVDRYIPNVSVNLKDNDPFIRKQTLIMLTNLLQEEFVKWKGSLFFRFVSVLVDPDPSIASLGEFCLVHLLLKRNPIMFSQHFIECIFHFNNYEKHDKYNKFKQTQREKTMFSLQGAKNKERRMKIYKFLLEHFTDEQRFSITSKICHNVLACFVDGLLPLDSEGGDLLSDTFEVLGSKEIKLSVMRSKPGEDGQGDDDEMAMANAVMEVAQKKLISHVQKKNFIENVIPIIIVLKGMLEEKRIPALRDLMSYLREMMQDYRNEIQDFFTADKQLAAELEYDMKKYEEQLEKERQQEEENMASAPEPDADATAGTAAAIPKTPLPPVQDSPAVLVPRDVCVTPDSRSLVQQLENKSPHTLPRALPQPLRVTALLSRARPKSLSTDAILNSARKMTESIKKQRSQSIGAGGHIPYKENPDVNEAGSLQDQSASSQSSVHMRAISTPEYDTVANKTATLKRSFSLMREQTTPSDPRRRLRIDTRYYYCGQFENQQLCQDVRLLHFNAEKCKVLHVGAHGIREEPQFVTARAGDSVVLGCDVVHPVSGQQSPYVVEWFKFGVPIPIFIKFGFYPPHVDPEYAGRSSLFGKASLRIEQVRSEDQGWYECKVLMLDQQYDTFHNGSWVHLTVNAPPTFTEIPPQYVEAKEGGSITLTCNAFGNPKPVVSWLREGQLLGNDEKYKVSDGSLTVHSISREDRGAYTCRAYSVQGEAVHTTRLLVQGPPFIVSPPENITVNISQDALFTCQAEAYPGNLSYIWFWEEDNVFFKNDLKLRVRILIDGTLIIFRVKPEDAGKYTCIPSNSLGQSPSASAFLTVQYPARVVNMPPIIYVPIGMPGYIRCPADANPPVMSVKWNKEGRPLRVEKYPGWTQMEDGSIRVEEVTEDSLGTYTCVPYNALGTLGQSPPARLVLKDPPYFTVLPGWEYRQEAGRELVIPCAAAGDPFPAITWRKVGKPSRSKHNILPSGSLQFKFLSKEDHGEWECVATNVVTSITASTHILVIGTSPHAPINVRVLASTNSANITWEPGYDGGFEQTFSVWYGPVVKRAQFGPHDWLSLPVASSLTWLLVEGLEPETAYQFSVLAQNKLGTGPFSEVVTVNTLVFPITTPQPMVLLSPPRCLTANRTGQGVLLSWLPPANHSSPIERYIMEYRIGERWDILEDSIPGGENELLARDLAQDSWFEFRVMAVMEDLVSEPSNVVGVSSSDLFPPPELPEEGLARPVVAGIVATICFLAAAILFSTLAACFVNKQRKRKLKRKRDPPLSITHCRKSVETPSSSGKVSPESIRTLRAPSESSEDGQSPQVKKMLSPSKERELSLYKKTKRAITSKKYSVSKHEAEAEATTPIELISRGPDGRFVMEPSDIESAVKPRRIEGFPFVEESDMYPEFRQSDEENDDMGPLPPVVAALKSQLSPLSSSQESYLQPPAYSPRIQRPMEGISLMESSRLQATGQIRAPTHHRGFQHGQFYTYIGSPGDPDPPPPFYMPDISPLSSVMSSPPLLPEGPFGHPTIPEENGEGEMPHYTASSSTLPLTHTPTSGHSPELWRRPDFPIASLEGHSLMFDPHLPLHHHHLRRDLPDPPPPPHVHGFPRGNFPPSSLQVPIVPYPGVLQLEAPKSQPGKSPSKVKPSSFIVKHLPMQEAKSQGQLRHTSHGMGVPVLPYPDPAVHMGGPRSTSTFGGLDTLWYEPKPRQSPRLMRRAEPSLHQVVLQPSHLSPLTQSPLSSHEGSPELAARPRPRPGLIQPSIPPEMSEITLQPPASVSFSRRSSPSSSPAQGTGSRRASPSYRPQLAFATTATSYPSQSPSPPMESSSSIFGQIPPQRRTDEEILPSESSPPQFSASGKRLVTPSSAAASERFEALRYQRIKKPKKVNNDTSRSRKKTTVPSSQIQQPRASQVLRPEEALYLRKKKKRSIQQDPYARFSALLYRRRPEDQKAILASMDMADPDHATLL</sequence>
<keyword evidence="6 23" id="KW-0812">Transmembrane</keyword>
<dbReference type="PROSITE" id="PS50853">
    <property type="entry name" value="FN3"/>
    <property type="match status" value="2"/>
</dbReference>
<feature type="compositionally biased region" description="Polar residues" evidence="22">
    <location>
        <begin position="2512"/>
        <end position="2524"/>
    </location>
</feature>
<dbReference type="SUPFAM" id="SSF48371">
    <property type="entry name" value="ARM repeat"/>
    <property type="match status" value="1"/>
</dbReference>
<gene>
    <name evidence="26" type="primary">Igsf9b</name>
    <name evidence="26" type="ORF">GTO96_0023173</name>
</gene>
<dbReference type="FunFam" id="2.60.40.10:FF:000272">
    <property type="entry name" value="Immunoglobulin superfamily member 9B"/>
    <property type="match status" value="1"/>
</dbReference>
<evidence type="ECO:0000256" key="5">
    <source>
        <dbReference type="ARBA" id="ARBA00022618"/>
    </source>
</evidence>
<evidence type="ECO:0000256" key="20">
    <source>
        <dbReference type="ARBA" id="ARBA00034103"/>
    </source>
</evidence>
<dbReference type="InterPro" id="IPR011989">
    <property type="entry name" value="ARM-like"/>
</dbReference>
<keyword evidence="18" id="KW-0131">Cell cycle</keyword>
<dbReference type="FunFam" id="2.60.40.10:FF:000245">
    <property type="entry name" value="protein turtle homolog B isoform X2"/>
    <property type="match status" value="1"/>
</dbReference>
<dbReference type="FunFam" id="2.60.40.10:FF:000323">
    <property type="entry name" value="Immunoglobulin superfamily member 9B"/>
    <property type="match status" value="1"/>
</dbReference>
<evidence type="ECO:0000256" key="2">
    <source>
        <dbReference type="ARBA" id="ARBA00004162"/>
    </source>
</evidence>
<keyword evidence="17" id="KW-0539">Nucleus</keyword>
<feature type="domain" description="Ig-like" evidence="24">
    <location>
        <begin position="1618"/>
        <end position="1709"/>
    </location>
</feature>
<feature type="domain" description="Ig-like" evidence="24">
    <location>
        <begin position="1522"/>
        <end position="1614"/>
    </location>
</feature>
<feature type="region of interest" description="Disordered" evidence="22">
    <location>
        <begin position="2372"/>
        <end position="2393"/>
    </location>
</feature>
<evidence type="ECO:0000256" key="11">
    <source>
        <dbReference type="ARBA" id="ARBA00022989"/>
    </source>
</evidence>
<feature type="compositionally biased region" description="Low complexity" evidence="22">
    <location>
        <begin position="2596"/>
        <end position="2611"/>
    </location>
</feature>
<feature type="domain" description="Fibronectin type-III" evidence="25">
    <location>
        <begin position="1915"/>
        <end position="2006"/>
    </location>
</feature>
<keyword evidence="11 23" id="KW-1133">Transmembrane helix</keyword>
<keyword evidence="27" id="KW-1185">Reference proteome</keyword>
<feature type="compositionally biased region" description="Acidic residues" evidence="22">
    <location>
        <begin position="139"/>
        <end position="150"/>
    </location>
</feature>
<evidence type="ECO:0000256" key="18">
    <source>
        <dbReference type="ARBA" id="ARBA00023306"/>
    </source>
</evidence>
<dbReference type="FunFam" id="2.60.40.10:FF:000389">
    <property type="entry name" value="Immunoglobulin superfamily member 9B"/>
    <property type="match status" value="1"/>
</dbReference>
<feature type="region of interest" description="Disordered" evidence="22">
    <location>
        <begin position="2295"/>
        <end position="2343"/>
    </location>
</feature>
<evidence type="ECO:0000256" key="8">
    <source>
        <dbReference type="ARBA" id="ARBA00022737"/>
    </source>
</evidence>
<evidence type="ECO:0000256" key="19">
    <source>
        <dbReference type="ARBA" id="ARBA00023319"/>
    </source>
</evidence>
<evidence type="ECO:0000256" key="7">
    <source>
        <dbReference type="ARBA" id="ARBA00022729"/>
    </source>
</evidence>
<dbReference type="GO" id="GO:0000779">
    <property type="term" value="C:condensed chromosome, centromeric region"/>
    <property type="evidence" value="ECO:0007669"/>
    <property type="project" value="TreeGrafter"/>
</dbReference>
<feature type="domain" description="Ig-like" evidence="24">
    <location>
        <begin position="1714"/>
        <end position="1794"/>
    </location>
</feature>
<evidence type="ECO:0000313" key="26">
    <source>
        <dbReference type="EMBL" id="KAG2470108.1"/>
    </source>
</evidence>
<dbReference type="SMART" id="SM00409">
    <property type="entry name" value="IG"/>
    <property type="match status" value="5"/>
</dbReference>
<dbReference type="SMART" id="SM00060">
    <property type="entry name" value="FN3"/>
    <property type="match status" value="3"/>
</dbReference>
<dbReference type="SUPFAM" id="SSF48726">
    <property type="entry name" value="Immunoglobulin"/>
    <property type="match status" value="5"/>
</dbReference>
<keyword evidence="7" id="KW-0732">Signal</keyword>
<dbReference type="GO" id="GO:0045202">
    <property type="term" value="C:synapse"/>
    <property type="evidence" value="ECO:0007669"/>
    <property type="project" value="UniProtKB-SubCell"/>
</dbReference>
<dbReference type="Pfam" id="PF00041">
    <property type="entry name" value="fn3"/>
    <property type="match status" value="2"/>
</dbReference>
<evidence type="ECO:0000256" key="6">
    <source>
        <dbReference type="ARBA" id="ARBA00022692"/>
    </source>
</evidence>
<evidence type="ECO:0000256" key="17">
    <source>
        <dbReference type="ARBA" id="ARBA00023242"/>
    </source>
</evidence>
<feature type="region of interest" description="Disordered" evidence="22">
    <location>
        <begin position="1092"/>
        <end position="1116"/>
    </location>
</feature>
<dbReference type="GO" id="GO:0005886">
    <property type="term" value="C:plasma membrane"/>
    <property type="evidence" value="ECO:0007669"/>
    <property type="project" value="UniProtKB-SubCell"/>
</dbReference>
<dbReference type="Pfam" id="PF13927">
    <property type="entry name" value="Ig_3"/>
    <property type="match status" value="3"/>
</dbReference>
<organism evidence="26 27">
    <name type="scientific">Polypterus senegalus</name>
    <name type="common">Senegal bichir</name>
    <dbReference type="NCBI Taxonomy" id="55291"/>
    <lineage>
        <taxon>Eukaryota</taxon>
        <taxon>Metazoa</taxon>
        <taxon>Chordata</taxon>
        <taxon>Craniata</taxon>
        <taxon>Vertebrata</taxon>
        <taxon>Euteleostomi</taxon>
        <taxon>Actinopterygii</taxon>
        <taxon>Polypteriformes</taxon>
        <taxon>Polypteridae</taxon>
        <taxon>Polypterus</taxon>
    </lineage>
</organism>
<name>A0A8X7XKM3_POLSE</name>
<keyword evidence="5" id="KW-0132">Cell division</keyword>
<feature type="compositionally biased region" description="Low complexity" evidence="22">
    <location>
        <begin position="1106"/>
        <end position="1116"/>
    </location>
</feature>
<proteinExistence type="inferred from homology"/>
<dbReference type="InterPro" id="IPR032682">
    <property type="entry name" value="Cnd1_C"/>
</dbReference>
<evidence type="ECO:0000256" key="15">
    <source>
        <dbReference type="ARBA" id="ARBA00023157"/>
    </source>
</evidence>
<dbReference type="GO" id="GO:0007076">
    <property type="term" value="P:mitotic chromosome condensation"/>
    <property type="evidence" value="ECO:0007669"/>
    <property type="project" value="InterPro"/>
</dbReference>
<comment type="caution">
    <text evidence="26">The sequence shown here is derived from an EMBL/GenBank/DDBJ whole genome shotgun (WGS) entry which is preliminary data.</text>
</comment>
<dbReference type="Pfam" id="PF12717">
    <property type="entry name" value="Cnd1"/>
    <property type="match status" value="1"/>
</dbReference>
<feature type="non-terminal residue" evidence="26">
    <location>
        <position position="1"/>
    </location>
</feature>
<evidence type="ECO:0000256" key="23">
    <source>
        <dbReference type="SAM" id="Phobius"/>
    </source>
</evidence>
<evidence type="ECO:0000256" key="1">
    <source>
        <dbReference type="ARBA" id="ARBA00004123"/>
    </source>
</evidence>
<keyword evidence="4" id="KW-0597">Phosphoprotein</keyword>
<dbReference type="CDD" id="cd00063">
    <property type="entry name" value="FN3"/>
    <property type="match status" value="2"/>
</dbReference>
<feature type="compositionally biased region" description="Low complexity" evidence="22">
    <location>
        <begin position="2555"/>
        <end position="2572"/>
    </location>
</feature>
<dbReference type="InterPro" id="IPR036116">
    <property type="entry name" value="FN3_sf"/>
</dbReference>
<keyword evidence="10" id="KW-0524">Neurogenesis</keyword>
<dbReference type="SUPFAM" id="SSF49265">
    <property type="entry name" value="Fibronectin type III"/>
    <property type="match status" value="1"/>
</dbReference>
<dbReference type="InterPro" id="IPR007110">
    <property type="entry name" value="Ig-like_dom"/>
</dbReference>
<dbReference type="GO" id="GO:0051301">
    <property type="term" value="P:cell division"/>
    <property type="evidence" value="ECO:0007669"/>
    <property type="project" value="UniProtKB-KW"/>
</dbReference>
<evidence type="ECO:0000256" key="9">
    <source>
        <dbReference type="ARBA" id="ARBA00022776"/>
    </source>
</evidence>
<evidence type="ECO:0000256" key="12">
    <source>
        <dbReference type="ARBA" id="ARBA00023018"/>
    </source>
</evidence>
<feature type="domain" description="Ig-like" evidence="24">
    <location>
        <begin position="1433"/>
        <end position="1520"/>
    </location>
</feature>
<feature type="compositionally biased region" description="Polar residues" evidence="22">
    <location>
        <begin position="2629"/>
        <end position="2638"/>
    </location>
</feature>
<keyword evidence="14 23" id="KW-0472">Membrane</keyword>
<keyword evidence="9" id="KW-0498">Mitosis</keyword>
<keyword evidence="8" id="KW-0677">Repeat</keyword>
<dbReference type="Gene3D" id="2.60.40.10">
    <property type="entry name" value="Immunoglobulins"/>
    <property type="match status" value="7"/>
</dbReference>
<dbReference type="PANTHER" id="PTHR14222:SF1">
    <property type="entry name" value="CONDENSIN-2 COMPLEX SUBUNIT D3"/>
    <property type="match status" value="1"/>
</dbReference>
<evidence type="ECO:0000256" key="4">
    <source>
        <dbReference type="ARBA" id="ARBA00022553"/>
    </source>
</evidence>
<evidence type="ECO:0000259" key="24">
    <source>
        <dbReference type="PROSITE" id="PS50835"/>
    </source>
</evidence>
<evidence type="ECO:0000256" key="14">
    <source>
        <dbReference type="ARBA" id="ARBA00023136"/>
    </source>
</evidence>
<dbReference type="InterPro" id="IPR036179">
    <property type="entry name" value="Ig-like_dom_sf"/>
</dbReference>
<evidence type="ECO:0000256" key="13">
    <source>
        <dbReference type="ARBA" id="ARBA00023067"/>
    </source>
</evidence>
<feature type="domain" description="Fibronectin type-III" evidence="25">
    <location>
        <begin position="1806"/>
        <end position="1902"/>
    </location>
</feature>
<dbReference type="GO" id="GO:0005634">
    <property type="term" value="C:nucleus"/>
    <property type="evidence" value="ECO:0007669"/>
    <property type="project" value="UniProtKB-SubCell"/>
</dbReference>
<accession>A0A8X7XKM3</accession>
<keyword evidence="19" id="KW-0393">Immunoglobulin domain</keyword>
<keyword evidence="13" id="KW-0226">DNA condensation</keyword>
<feature type="non-terminal residue" evidence="26">
    <location>
        <position position="2750"/>
    </location>
</feature>
<feature type="compositionally biased region" description="Low complexity" evidence="22">
    <location>
        <begin position="1227"/>
        <end position="1237"/>
    </location>
</feature>
<feature type="transmembrane region" description="Helical" evidence="23">
    <location>
        <begin position="2021"/>
        <end position="2046"/>
    </location>
</feature>